<feature type="domain" description="L-arabinose isomerase central" evidence="6">
    <location>
        <begin position="221"/>
        <end position="354"/>
    </location>
</feature>
<keyword evidence="5" id="KW-0119">Carbohydrate metabolism</keyword>
<comment type="caution">
    <text evidence="7">The sequence shown here is derived from an EMBL/GenBank/DDBJ whole genome shotgun (WGS) entry which is preliminary data.</text>
</comment>
<dbReference type="GO" id="GO:0019569">
    <property type="term" value="P:L-arabinose catabolic process to D-xylulose 5-phosphate"/>
    <property type="evidence" value="ECO:0007669"/>
    <property type="project" value="TreeGrafter"/>
</dbReference>
<dbReference type="AlphaFoldDB" id="A0A4U8QCY6"/>
<reference evidence="7 8" key="1">
    <citation type="journal article" date="2019" name="Anaerobe">
        <title>Detection of Robinsoniella peoriensis in multiple bone samples of a trauma patient.</title>
        <authorList>
            <person name="Schrottner P."/>
            <person name="Hartwich K."/>
            <person name="Bunk B."/>
            <person name="Schober I."/>
            <person name="Helbig S."/>
            <person name="Rudolph W.W."/>
            <person name="Gunzer F."/>
        </authorList>
    </citation>
    <scope>NUCLEOTIDE SEQUENCE [LARGE SCALE GENOMIC DNA]</scope>
    <source>
        <strain evidence="7 8">DSM 106044</strain>
    </source>
</reference>
<keyword evidence="1" id="KW-0479">Metal-binding</keyword>
<evidence type="ECO:0000256" key="4">
    <source>
        <dbReference type="ARBA" id="ARBA00023235"/>
    </source>
</evidence>
<dbReference type="GO" id="GO:0046872">
    <property type="term" value="F:metal ion binding"/>
    <property type="evidence" value="ECO:0007669"/>
    <property type="project" value="UniProtKB-KW"/>
</dbReference>
<dbReference type="SUPFAM" id="SSF50443">
    <property type="entry name" value="FucI/AraA C-terminal domain-like"/>
    <property type="match status" value="1"/>
</dbReference>
<dbReference type="InterPro" id="IPR009015">
    <property type="entry name" value="Fucose_isomerase_N/cen_sf"/>
</dbReference>
<dbReference type="SUPFAM" id="SSF53743">
    <property type="entry name" value="FucI/AraA N-terminal and middle domains"/>
    <property type="match status" value="1"/>
</dbReference>
<keyword evidence="8" id="KW-1185">Reference proteome</keyword>
<name>A0A4U8QCY6_9FIRM</name>
<sequence>MAKLKETRKARIGVYTMGLKHYWGQFPGLRERMIEYGQFISDRITAMGNAQVFFYGLVNCEQEGHKAGEYFNANNVDLIFAHAGTYVTSGSILPVHQDCKAHTVILNLQPTAKINYAQTTTGEWLAHCGACPVPEISNAFNRAGIKYRVINGLLGLDYTPEISLTDENTANRPEAIQAWKKIEEWVLAASVKSGLSGARFGFLGNTYSGMLDMYSDFTMFQGQTGAHLEVLEMCDLNRAMETVTPDEVAQKREEIAEFFRISEDSAADPLAKKPTEEQLEWSAKVAVAQEKLVKEYDLDALTYYYHGAPGGEYEKLQGGFIVGHSLLTAKGIPCAGEGDLKTCLAMKICDIVNKGGSFCEIVVTDYEEGTILLGHDGPFHLEIANGKPILRGMGLYHGKQGTGVSVEAKVKTGPITTLGCSQTIDGRLKFIITEAESTDGTIMTIGNTQTPVKFKKDPDSYMDEWFAEAPTHHFAMSVGHNASLFEKIADILDVNYVTLDK</sequence>
<evidence type="ECO:0000256" key="3">
    <source>
        <dbReference type="ARBA" id="ARBA00023211"/>
    </source>
</evidence>
<protein>
    <submittedName>
        <fullName evidence="7">L-arabinose isomerase</fullName>
    </submittedName>
</protein>
<dbReference type="InterPro" id="IPR003762">
    <property type="entry name" value="Lara_isomerase"/>
</dbReference>
<dbReference type="STRING" id="180332.GCA_000797495_02163"/>
<gene>
    <name evidence="7" type="ORF">DSM106044_00140</name>
</gene>
<dbReference type="RefSeq" id="WP_138001524.1">
    <property type="nucleotide sequence ID" value="NZ_QGQD01000004.1"/>
</dbReference>
<dbReference type="CDD" id="cd00578">
    <property type="entry name" value="L-fuc_L-ara-isomerases"/>
    <property type="match status" value="1"/>
</dbReference>
<proteinExistence type="predicted"/>
<evidence type="ECO:0000313" key="7">
    <source>
        <dbReference type="EMBL" id="TLD02911.1"/>
    </source>
</evidence>
<dbReference type="InterPro" id="IPR055390">
    <property type="entry name" value="AraA_central"/>
</dbReference>
<dbReference type="PANTHER" id="PTHR38464">
    <property type="entry name" value="L-ARABINOSE ISOMERASE"/>
    <property type="match status" value="1"/>
</dbReference>
<evidence type="ECO:0000256" key="2">
    <source>
        <dbReference type="ARBA" id="ARBA00022935"/>
    </source>
</evidence>
<evidence type="ECO:0000259" key="6">
    <source>
        <dbReference type="Pfam" id="PF24856"/>
    </source>
</evidence>
<dbReference type="Pfam" id="PF24856">
    <property type="entry name" value="AraA_central"/>
    <property type="match status" value="1"/>
</dbReference>
<keyword evidence="4 7" id="KW-0413">Isomerase</keyword>
<keyword evidence="2" id="KW-0054">Arabinose catabolism</keyword>
<dbReference type="InterPro" id="IPR004216">
    <property type="entry name" value="Fuc/Ara_isomerase_C"/>
</dbReference>
<dbReference type="PANTHER" id="PTHR38464:SF1">
    <property type="entry name" value="L-ARABINOSE ISOMERASE"/>
    <property type="match status" value="1"/>
</dbReference>
<dbReference type="Proteomes" id="UP000306509">
    <property type="component" value="Unassembled WGS sequence"/>
</dbReference>
<dbReference type="GO" id="GO:0005829">
    <property type="term" value="C:cytosol"/>
    <property type="evidence" value="ECO:0007669"/>
    <property type="project" value="TreeGrafter"/>
</dbReference>
<organism evidence="7 8">
    <name type="scientific">Robinsoniella peoriensis</name>
    <dbReference type="NCBI Taxonomy" id="180332"/>
    <lineage>
        <taxon>Bacteria</taxon>
        <taxon>Bacillati</taxon>
        <taxon>Bacillota</taxon>
        <taxon>Clostridia</taxon>
        <taxon>Lachnospirales</taxon>
        <taxon>Lachnospiraceae</taxon>
        <taxon>Robinsoniella</taxon>
    </lineage>
</organism>
<evidence type="ECO:0000256" key="1">
    <source>
        <dbReference type="ARBA" id="ARBA00022723"/>
    </source>
</evidence>
<accession>A0A4U8QCY6</accession>
<evidence type="ECO:0000256" key="5">
    <source>
        <dbReference type="ARBA" id="ARBA00023277"/>
    </source>
</evidence>
<dbReference type="GO" id="GO:0008733">
    <property type="term" value="F:L-arabinose isomerase activity"/>
    <property type="evidence" value="ECO:0007669"/>
    <property type="project" value="InterPro"/>
</dbReference>
<keyword evidence="3" id="KW-0464">Manganese</keyword>
<evidence type="ECO:0000313" key="8">
    <source>
        <dbReference type="Proteomes" id="UP000306509"/>
    </source>
</evidence>
<dbReference type="EMBL" id="QGQD01000004">
    <property type="protein sequence ID" value="TLD02911.1"/>
    <property type="molecule type" value="Genomic_DNA"/>
</dbReference>